<dbReference type="EMBL" id="JAQHRD010000001">
    <property type="protein sequence ID" value="KAJ6445375.1"/>
    <property type="molecule type" value="Genomic_DNA"/>
</dbReference>
<feature type="transmembrane region" description="Helical" evidence="7">
    <location>
        <begin position="120"/>
        <end position="144"/>
    </location>
</feature>
<evidence type="ECO:0000256" key="3">
    <source>
        <dbReference type="ARBA" id="ARBA00022989"/>
    </source>
</evidence>
<feature type="transmembrane region" description="Helical" evidence="7">
    <location>
        <begin position="240"/>
        <end position="259"/>
    </location>
</feature>
<evidence type="ECO:0000256" key="6">
    <source>
        <dbReference type="SAM" id="MobiDB-lite"/>
    </source>
</evidence>
<protein>
    <submittedName>
        <fullName evidence="10">Extracellular membrane protein, 8-cysteine region, CFEM</fullName>
    </submittedName>
</protein>
<name>A0AB34G185_9HYPO</name>
<comment type="subcellular location">
    <subcellularLocation>
        <location evidence="1">Membrane</location>
        <topology evidence="1">Multi-pass membrane protein</topology>
    </subcellularLocation>
</comment>
<comment type="similarity">
    <text evidence="5">Belongs to the SAT4 family.</text>
</comment>
<dbReference type="AlphaFoldDB" id="A0AB34G185"/>
<evidence type="ECO:0000259" key="9">
    <source>
        <dbReference type="Pfam" id="PF20684"/>
    </source>
</evidence>
<feature type="chain" id="PRO_5044301202" evidence="8">
    <location>
        <begin position="22"/>
        <end position="406"/>
    </location>
</feature>
<feature type="signal peptide" evidence="8">
    <location>
        <begin position="1"/>
        <end position="21"/>
    </location>
</feature>
<keyword evidence="8" id="KW-0732">Signal</keyword>
<dbReference type="Proteomes" id="UP001163105">
    <property type="component" value="Unassembled WGS sequence"/>
</dbReference>
<dbReference type="Pfam" id="PF20684">
    <property type="entry name" value="Fung_rhodopsin"/>
    <property type="match status" value="1"/>
</dbReference>
<organism evidence="10 11">
    <name type="scientific">Purpureocillium lavendulum</name>
    <dbReference type="NCBI Taxonomy" id="1247861"/>
    <lineage>
        <taxon>Eukaryota</taxon>
        <taxon>Fungi</taxon>
        <taxon>Dikarya</taxon>
        <taxon>Ascomycota</taxon>
        <taxon>Pezizomycotina</taxon>
        <taxon>Sordariomycetes</taxon>
        <taxon>Hypocreomycetidae</taxon>
        <taxon>Hypocreales</taxon>
        <taxon>Ophiocordycipitaceae</taxon>
        <taxon>Purpureocillium</taxon>
    </lineage>
</organism>
<dbReference type="PANTHER" id="PTHR33048:SF143">
    <property type="entry name" value="EXTRACELLULAR MEMBRANE PROTEIN CFEM DOMAIN-CONTAINING PROTEIN-RELATED"/>
    <property type="match status" value="1"/>
</dbReference>
<accession>A0AB34G185</accession>
<reference evidence="10" key="1">
    <citation type="submission" date="2023-01" db="EMBL/GenBank/DDBJ databases">
        <title>The growth and conidiation of Purpureocillium lavendulum are regulated by nitrogen source and histone H3K14 acetylation.</title>
        <authorList>
            <person name="Tang P."/>
            <person name="Han J."/>
            <person name="Zhang C."/>
            <person name="Tang P."/>
            <person name="Qi F."/>
            <person name="Zhang K."/>
            <person name="Liang L."/>
        </authorList>
    </citation>
    <scope>NUCLEOTIDE SEQUENCE</scope>
    <source>
        <strain evidence="10">YMF1.00683</strain>
    </source>
</reference>
<dbReference type="InterPro" id="IPR052337">
    <property type="entry name" value="SAT4-like"/>
</dbReference>
<evidence type="ECO:0000313" key="11">
    <source>
        <dbReference type="Proteomes" id="UP001163105"/>
    </source>
</evidence>
<evidence type="ECO:0000256" key="7">
    <source>
        <dbReference type="SAM" id="Phobius"/>
    </source>
</evidence>
<feature type="transmembrane region" description="Helical" evidence="7">
    <location>
        <begin position="78"/>
        <end position="100"/>
    </location>
</feature>
<gene>
    <name evidence="10" type="ORF">O9K51_00134</name>
</gene>
<comment type="caution">
    <text evidence="10">The sequence shown here is derived from an EMBL/GenBank/DDBJ whole genome shotgun (WGS) entry which is preliminary data.</text>
</comment>
<evidence type="ECO:0000256" key="4">
    <source>
        <dbReference type="ARBA" id="ARBA00023136"/>
    </source>
</evidence>
<dbReference type="InterPro" id="IPR049326">
    <property type="entry name" value="Rhodopsin_dom_fungi"/>
</dbReference>
<evidence type="ECO:0000256" key="5">
    <source>
        <dbReference type="ARBA" id="ARBA00038359"/>
    </source>
</evidence>
<evidence type="ECO:0000313" key="10">
    <source>
        <dbReference type="EMBL" id="KAJ6445375.1"/>
    </source>
</evidence>
<feature type="region of interest" description="Disordered" evidence="6">
    <location>
        <begin position="318"/>
        <end position="344"/>
    </location>
</feature>
<feature type="compositionally biased region" description="Basic and acidic residues" evidence="6">
    <location>
        <begin position="318"/>
        <end position="329"/>
    </location>
</feature>
<evidence type="ECO:0000256" key="1">
    <source>
        <dbReference type="ARBA" id="ARBA00004141"/>
    </source>
</evidence>
<dbReference type="GO" id="GO:0016020">
    <property type="term" value="C:membrane"/>
    <property type="evidence" value="ECO:0007669"/>
    <property type="project" value="UniProtKB-SubCell"/>
</dbReference>
<feature type="transmembrane region" description="Helical" evidence="7">
    <location>
        <begin position="156"/>
        <end position="177"/>
    </location>
</feature>
<evidence type="ECO:0000256" key="2">
    <source>
        <dbReference type="ARBA" id="ARBA00022692"/>
    </source>
</evidence>
<dbReference type="PANTHER" id="PTHR33048">
    <property type="entry name" value="PTH11-LIKE INTEGRAL MEMBRANE PROTEIN (AFU_ORTHOLOGUE AFUA_5G11245)"/>
    <property type="match status" value="1"/>
</dbReference>
<keyword evidence="4 7" id="KW-0472">Membrane</keyword>
<keyword evidence="11" id="KW-1185">Reference proteome</keyword>
<feature type="transmembrane region" description="Helical" evidence="7">
    <location>
        <begin position="44"/>
        <end position="63"/>
    </location>
</feature>
<feature type="transmembrane region" description="Helical" evidence="7">
    <location>
        <begin position="279"/>
        <end position="303"/>
    </location>
</feature>
<evidence type="ECO:0000256" key="8">
    <source>
        <dbReference type="SAM" id="SignalP"/>
    </source>
</evidence>
<keyword evidence="2 7" id="KW-0812">Transmembrane</keyword>
<keyword evidence="3 7" id="KW-1133">Transmembrane helix</keyword>
<feature type="domain" description="Rhodopsin" evidence="9">
    <location>
        <begin position="67"/>
        <end position="304"/>
    </location>
</feature>
<sequence>MTIPLVCLDMLASAYLQLTAADSRNVTETACQTPVRDRRQAFNVMNLTLGALTTVFVFTRLIYKQFFSRNQRLGRDDWTILVTIVLGALSIAIMVFGLTAHGMGRDIWGLAPSDVRTFALYFYIMEMLYLTLMTLVKLTLNFFYLDIFSGPTIRRLLWGTVAFHVAFGVAFVVKVVFQCSPIRFYWEQYDFSRGPATGWCININASGWAYAAIGVAVDVWLLALPLSQIRKLNLHWKKKVGAALMFLTGALVTIVSILRLHSIIHFSKTSDPTWEQWNIVWWSTIELNVGIICTCLPAVRLVLVRLWPRIFGTESRADWEPGSRPDAHRQQRSAPPTNGDEELGVIEGMDGYASTTRLHKIHVAAPVAERSGACAWHLEYEEGKGRTGDIVDERALPLELAERSGK</sequence>
<proteinExistence type="inferred from homology"/>
<feature type="transmembrane region" description="Helical" evidence="7">
    <location>
        <begin position="208"/>
        <end position="228"/>
    </location>
</feature>